<comment type="caution">
    <text evidence="1">The sequence shown here is derived from an EMBL/GenBank/DDBJ whole genome shotgun (WGS) entry which is preliminary data.</text>
</comment>
<proteinExistence type="predicted"/>
<sequence length="83" mass="8936">MGNDKTPVLLTTEQIITLQDIILEKQYQLAATQSENEQVADYVGLTEQMSHTTDLLLALASALPGQEQSGQTIRLDVSGSACS</sequence>
<organism evidence="1 2">
    <name type="scientific">Marinobacter adhaerens</name>
    <dbReference type="NCBI Taxonomy" id="1033846"/>
    <lineage>
        <taxon>Bacteria</taxon>
        <taxon>Pseudomonadati</taxon>
        <taxon>Pseudomonadota</taxon>
        <taxon>Gammaproteobacteria</taxon>
        <taxon>Pseudomonadales</taxon>
        <taxon>Marinobacteraceae</taxon>
        <taxon>Marinobacter</taxon>
    </lineage>
</organism>
<gene>
    <name evidence="1" type="ORF">FH752_02085</name>
</gene>
<dbReference type="EMBL" id="VENC01000002">
    <property type="protein sequence ID" value="MTI97390.1"/>
    <property type="molecule type" value="Genomic_DNA"/>
</dbReference>
<reference evidence="1 2" key="1">
    <citation type="submission" date="2019-06" db="EMBL/GenBank/DDBJ databases">
        <title>Enrichment of Autotrophic Halophilic Microorganisms from Red Sea Brine Pool Using Microbial Electrosynthesis System.</title>
        <authorList>
            <person name="Alqahtani M.F."/>
            <person name="Bajracharya S."/>
            <person name="Katuri K.P."/>
            <person name="Ali M."/>
            <person name="Saikaly P.E."/>
        </authorList>
    </citation>
    <scope>NUCLEOTIDE SEQUENCE [LARGE SCALE GENOMIC DNA]</scope>
    <source>
        <strain evidence="1">MES15</strain>
    </source>
</reference>
<dbReference type="Proteomes" id="UP000431462">
    <property type="component" value="Unassembled WGS sequence"/>
</dbReference>
<evidence type="ECO:0000313" key="2">
    <source>
        <dbReference type="Proteomes" id="UP000431462"/>
    </source>
</evidence>
<dbReference type="AlphaFoldDB" id="A0A844HX61"/>
<accession>A0A844HX61</accession>
<protein>
    <submittedName>
        <fullName evidence="1">Uncharacterized protein</fullName>
    </submittedName>
</protein>
<name>A0A844HX61_9GAMM</name>
<evidence type="ECO:0000313" key="1">
    <source>
        <dbReference type="EMBL" id="MTI97390.1"/>
    </source>
</evidence>